<dbReference type="AlphaFoldDB" id="A0A9P8UX37"/>
<reference evidence="2" key="1">
    <citation type="journal article" date="2021" name="Nat. Commun.">
        <title>Genetic determinants of endophytism in the Arabidopsis root mycobiome.</title>
        <authorList>
            <person name="Mesny F."/>
            <person name="Miyauchi S."/>
            <person name="Thiergart T."/>
            <person name="Pickel B."/>
            <person name="Atanasova L."/>
            <person name="Karlsson M."/>
            <person name="Huettel B."/>
            <person name="Barry K.W."/>
            <person name="Haridas S."/>
            <person name="Chen C."/>
            <person name="Bauer D."/>
            <person name="Andreopoulos W."/>
            <person name="Pangilinan J."/>
            <person name="LaButti K."/>
            <person name="Riley R."/>
            <person name="Lipzen A."/>
            <person name="Clum A."/>
            <person name="Drula E."/>
            <person name="Henrissat B."/>
            <person name="Kohler A."/>
            <person name="Grigoriev I.V."/>
            <person name="Martin F.M."/>
            <person name="Hacquard S."/>
        </authorList>
    </citation>
    <scope>NUCLEOTIDE SEQUENCE</scope>
    <source>
        <strain evidence="2">MPI-SDFR-AT-0073</strain>
    </source>
</reference>
<gene>
    <name evidence="2" type="ORF">BKA67DRAFT_29969</name>
</gene>
<organism evidence="2 3">
    <name type="scientific">Truncatella angustata</name>
    <dbReference type="NCBI Taxonomy" id="152316"/>
    <lineage>
        <taxon>Eukaryota</taxon>
        <taxon>Fungi</taxon>
        <taxon>Dikarya</taxon>
        <taxon>Ascomycota</taxon>
        <taxon>Pezizomycotina</taxon>
        <taxon>Sordariomycetes</taxon>
        <taxon>Xylariomycetidae</taxon>
        <taxon>Amphisphaeriales</taxon>
        <taxon>Sporocadaceae</taxon>
        <taxon>Truncatella</taxon>
    </lineage>
</organism>
<feature type="signal peptide" evidence="1">
    <location>
        <begin position="1"/>
        <end position="19"/>
    </location>
</feature>
<evidence type="ECO:0000313" key="3">
    <source>
        <dbReference type="Proteomes" id="UP000758603"/>
    </source>
</evidence>
<dbReference type="RefSeq" id="XP_045963958.1">
    <property type="nucleotide sequence ID" value="XM_046096063.1"/>
</dbReference>
<comment type="caution">
    <text evidence="2">The sequence shown here is derived from an EMBL/GenBank/DDBJ whole genome shotgun (WGS) entry which is preliminary data.</text>
</comment>
<accession>A0A9P8UX37</accession>
<sequence length="141" mass="15641">MSSLTLGFHSLILSLSSIARLSDLKLSGLSLHLSFSSPPTIALYHYEVRIDSSYITQKDAHELQSYLASLVGERIQVIEPLVVYPCLQGGSPIKALMLVRLQAASHLKFKCEPKPHSSLLRLRVPFPNTLNNSIPQRMISC</sequence>
<keyword evidence="1" id="KW-0732">Signal</keyword>
<keyword evidence="3" id="KW-1185">Reference proteome</keyword>
<dbReference type="GeneID" id="70124956"/>
<feature type="chain" id="PRO_5040435441" evidence="1">
    <location>
        <begin position="20"/>
        <end position="141"/>
    </location>
</feature>
<evidence type="ECO:0000256" key="1">
    <source>
        <dbReference type="SAM" id="SignalP"/>
    </source>
</evidence>
<evidence type="ECO:0000313" key="2">
    <source>
        <dbReference type="EMBL" id="KAH6659827.1"/>
    </source>
</evidence>
<protein>
    <submittedName>
        <fullName evidence="2">Uncharacterized protein</fullName>
    </submittedName>
</protein>
<name>A0A9P8UX37_9PEZI</name>
<proteinExistence type="predicted"/>
<dbReference type="EMBL" id="JAGPXC010000001">
    <property type="protein sequence ID" value="KAH6659827.1"/>
    <property type="molecule type" value="Genomic_DNA"/>
</dbReference>
<dbReference type="Proteomes" id="UP000758603">
    <property type="component" value="Unassembled WGS sequence"/>
</dbReference>